<proteinExistence type="predicted"/>
<evidence type="ECO:0000313" key="2">
    <source>
        <dbReference type="EMBL" id="QQK41073.1"/>
    </source>
</evidence>
<dbReference type="AlphaFoldDB" id="A0A7T6XH52"/>
<accession>A0A7T6XH52</accession>
<feature type="region of interest" description="Disordered" evidence="1">
    <location>
        <begin position="102"/>
        <end position="133"/>
    </location>
</feature>
<sequence length="133" mass="15190">MIYLDHGGKLEVDKSSSIQEQNSTVFTPEVCQNFLEILDERIGYHAPRQRTHSRFDTLTTVDVAGDTKQSLKHTSHVEIIYEILQVRKMEERFERGEVDANMVVDTMNRSPSPKGEEEDDSATSVAIEEPEHI</sequence>
<dbReference type="EMBL" id="CP060774">
    <property type="protein sequence ID" value="QQK41073.1"/>
    <property type="molecule type" value="Genomic_DNA"/>
</dbReference>
<dbReference type="Proteomes" id="UP000595662">
    <property type="component" value="Chromosome 1"/>
</dbReference>
<name>A0A7T6XH52_PENDI</name>
<dbReference type="GeneID" id="26235841"/>
<gene>
    <name evidence="2" type="ORF">Pdw03_3927</name>
</gene>
<dbReference type="RefSeq" id="XP_065956030.1">
    <property type="nucleotide sequence ID" value="XM_066100630.1"/>
</dbReference>
<dbReference type="VEuPathDB" id="FungiDB:PDIP_75250"/>
<evidence type="ECO:0000313" key="3">
    <source>
        <dbReference type="Proteomes" id="UP000595662"/>
    </source>
</evidence>
<evidence type="ECO:0000256" key="1">
    <source>
        <dbReference type="SAM" id="MobiDB-lite"/>
    </source>
</evidence>
<reference evidence="2 3" key="1">
    <citation type="submission" date="2020-08" db="EMBL/GenBank/DDBJ databases">
        <title>The completed genome sequence of the pathogenic ascomycete fungus Penicillium digitatum.</title>
        <authorList>
            <person name="Wang M."/>
        </authorList>
    </citation>
    <scope>NUCLEOTIDE SEQUENCE [LARGE SCALE GENOMIC DNA]</scope>
    <source>
        <strain evidence="2 3">PdW03</strain>
    </source>
</reference>
<dbReference type="PANTHER" id="PTHR36102">
    <property type="entry name" value="CHROMOSOME 10, WHOLE GENOME SHOTGUN SEQUENCE"/>
    <property type="match status" value="1"/>
</dbReference>
<protein>
    <submittedName>
        <fullName evidence="2">Uncharacterized protein</fullName>
    </submittedName>
</protein>
<dbReference type="InterPro" id="IPR021264">
    <property type="entry name" value="AFUB_079030/YDR124W-like"/>
</dbReference>
<organism evidence="2 3">
    <name type="scientific">Penicillium digitatum</name>
    <name type="common">Green mold</name>
    <dbReference type="NCBI Taxonomy" id="36651"/>
    <lineage>
        <taxon>Eukaryota</taxon>
        <taxon>Fungi</taxon>
        <taxon>Dikarya</taxon>
        <taxon>Ascomycota</taxon>
        <taxon>Pezizomycotina</taxon>
        <taxon>Eurotiomycetes</taxon>
        <taxon>Eurotiomycetidae</taxon>
        <taxon>Eurotiales</taxon>
        <taxon>Aspergillaceae</taxon>
        <taxon>Penicillium</taxon>
    </lineage>
</organism>
<dbReference type="PANTHER" id="PTHR36102:SF5">
    <property type="entry name" value="YDR124W-LIKE HELICAL BUNDLE DOMAIN-CONTAINING PROTEIN"/>
    <property type="match status" value="1"/>
</dbReference>